<dbReference type="EMBL" id="JANHOG010000181">
    <property type="protein sequence ID" value="KAJ3557140.1"/>
    <property type="molecule type" value="Genomic_DNA"/>
</dbReference>
<gene>
    <name evidence="1" type="ORF">NM688_g1632</name>
</gene>
<evidence type="ECO:0000313" key="2">
    <source>
        <dbReference type="Proteomes" id="UP001148662"/>
    </source>
</evidence>
<keyword evidence="2" id="KW-1185">Reference proteome</keyword>
<evidence type="ECO:0000313" key="1">
    <source>
        <dbReference type="EMBL" id="KAJ3557140.1"/>
    </source>
</evidence>
<dbReference type="Proteomes" id="UP001148662">
    <property type="component" value="Unassembled WGS sequence"/>
</dbReference>
<name>A0ACC1TAY8_9APHY</name>
<reference evidence="1" key="1">
    <citation type="submission" date="2022-07" db="EMBL/GenBank/DDBJ databases">
        <title>Genome Sequence of Phlebia brevispora.</title>
        <authorList>
            <person name="Buettner E."/>
        </authorList>
    </citation>
    <scope>NUCLEOTIDE SEQUENCE</scope>
    <source>
        <strain evidence="1">MPL23</strain>
    </source>
</reference>
<proteinExistence type="predicted"/>
<comment type="caution">
    <text evidence="1">The sequence shown here is derived from an EMBL/GenBank/DDBJ whole genome shotgun (WGS) entry which is preliminary data.</text>
</comment>
<protein>
    <submittedName>
        <fullName evidence="1">Uncharacterized protein</fullName>
    </submittedName>
</protein>
<organism evidence="1 2">
    <name type="scientific">Phlebia brevispora</name>
    <dbReference type="NCBI Taxonomy" id="194682"/>
    <lineage>
        <taxon>Eukaryota</taxon>
        <taxon>Fungi</taxon>
        <taxon>Dikarya</taxon>
        <taxon>Basidiomycota</taxon>
        <taxon>Agaricomycotina</taxon>
        <taxon>Agaricomycetes</taxon>
        <taxon>Polyporales</taxon>
        <taxon>Meruliaceae</taxon>
        <taxon>Phlebia</taxon>
    </lineage>
</organism>
<accession>A0ACC1TAY8</accession>
<sequence>MPEYNGVENRLRSSLAPVDKPAVPSLDKSQFFAQSAQAEDEGVHLVASKKVDPGTFIELRRNLVTTHGVVIEVRSDGTIVSLITSGELWEHAPSDVMFAIPEFVSQEDVTRCGTAEPSTDERELSSRITVLRHIKAAEKTMEAEFNKIASALDHALAKTKLNSREPDTWMKITVTQAARLITTKRAIPPITLLCVHKCLMGKPKMFLADHRNYLVTQTFSIRPPNEIEDIETTIQMIHRREESLKEFVAKARTLITAARSRPPSTEGNPSVSPNAAVTFTAEDQVFIRFLLWFMRSYRKIQKDPLVVPTATIMKMIDLYPDQRVDSETVHKMLIEMGVLPPWDDLVKRDADTLVDATYIERRVPATVPAPPAPQLGPDEFYPYDIVESIRQDFGDMPVYVIDDINAKELDDGLSVEPVPGERGSYWVHTHIADPTALLHPDHKYSRHAHQRVQSRYLVQESDPLLPTSLVMEGMSLGSSKAATKVMTFSFKVNKAGEIGDYLIRPGLVRNINICSYDDVDAALDTRVGLKTYPFGRKSPVMPSRDFSKTQLDDLRTLFEIGNRLALQRVKFGTVVFAQTLVELTMVSDLPQLETNRTTPSFFSGFPDIDYSVRHSDLYEWGAHRIVSEAMKAAGRVASRFFRDRGLKAIRRAAAPMIVQSDDDLKYLTSIRDRNGYVDYTEALKLGVRVPAAENTLQPKGHWPLAVPEGEGYVRVTSPLRRYGDMVAHWQIKHALLSTLTGKNPWMFTDQWLKDLAAEVVLKEGNDKLLQKRNVKYWATKYLQHLSNTPNGRTEEAKEFLGTLTAKPIKAPTMDTYRNMLNTRVIVPELGLEASLFTPKNVSPEIGESYPVAIKDFKLSVNPDLLLEVRK</sequence>